<evidence type="ECO:0000313" key="2">
    <source>
        <dbReference type="Proteomes" id="UP001501447"/>
    </source>
</evidence>
<protein>
    <submittedName>
        <fullName evidence="1">Uncharacterized protein</fullName>
    </submittedName>
</protein>
<accession>A0ABP6CGF7</accession>
<proteinExistence type="predicted"/>
<keyword evidence="2" id="KW-1185">Reference proteome</keyword>
<dbReference type="EMBL" id="BAAARJ010000011">
    <property type="protein sequence ID" value="GAA2619281.1"/>
    <property type="molecule type" value="Genomic_DNA"/>
</dbReference>
<evidence type="ECO:0000313" key="1">
    <source>
        <dbReference type="EMBL" id="GAA2619281.1"/>
    </source>
</evidence>
<gene>
    <name evidence="1" type="ORF">GCM10009863_36540</name>
</gene>
<comment type="caution">
    <text evidence="1">The sequence shown here is derived from an EMBL/GenBank/DDBJ whole genome shotgun (WGS) entry which is preliminary data.</text>
</comment>
<dbReference type="Proteomes" id="UP001501447">
    <property type="component" value="Unassembled WGS sequence"/>
</dbReference>
<reference evidence="2" key="1">
    <citation type="journal article" date="2019" name="Int. J. Syst. Evol. Microbiol.">
        <title>The Global Catalogue of Microorganisms (GCM) 10K type strain sequencing project: providing services to taxonomists for standard genome sequencing and annotation.</title>
        <authorList>
            <consortium name="The Broad Institute Genomics Platform"/>
            <consortium name="The Broad Institute Genome Sequencing Center for Infectious Disease"/>
            <person name="Wu L."/>
            <person name="Ma J."/>
        </authorList>
    </citation>
    <scope>NUCLEOTIDE SEQUENCE [LARGE SCALE GENOMIC DNA]</scope>
    <source>
        <strain evidence="2">JCM 16373</strain>
    </source>
</reference>
<organism evidence="1 2">
    <name type="scientific">Streptomyces axinellae</name>
    <dbReference type="NCBI Taxonomy" id="552788"/>
    <lineage>
        <taxon>Bacteria</taxon>
        <taxon>Bacillati</taxon>
        <taxon>Actinomycetota</taxon>
        <taxon>Actinomycetes</taxon>
        <taxon>Kitasatosporales</taxon>
        <taxon>Streptomycetaceae</taxon>
        <taxon>Streptomyces</taxon>
    </lineage>
</organism>
<name>A0ABP6CGF7_9ACTN</name>
<sequence>MLTPCPPIRAVPGPGFIAGCTVSTWLVPDSPAGALAVLLIGHAPARRTGETAETIETGLLGIADALGLQPPSEPLPDTGARLTRGRALVTFDYGHPAYSLHLPPTGPEWRAHLADGGPACVLIGLDPVPPGASPDAMDDYLSRIIATGRVRMGVTRLRKHPHHAS</sequence>